<evidence type="ECO:0000256" key="1">
    <source>
        <dbReference type="ARBA" id="ARBA00022603"/>
    </source>
</evidence>
<protein>
    <submittedName>
        <fullName evidence="4">S-adenosyl-L-methionine-dependent methyltransferase</fullName>
    </submittedName>
</protein>
<dbReference type="OrthoDB" id="271595at2759"/>
<gene>
    <name evidence="4" type="ORF">SISNIDRAFT_475575</name>
</gene>
<proteinExistence type="predicted"/>
<evidence type="ECO:0000256" key="2">
    <source>
        <dbReference type="ARBA" id="ARBA00022679"/>
    </source>
</evidence>
<dbReference type="AlphaFoldDB" id="A0A164QT63"/>
<keyword evidence="1 4" id="KW-0489">Methyltransferase</keyword>
<dbReference type="InterPro" id="IPR013216">
    <property type="entry name" value="Methyltransf_11"/>
</dbReference>
<dbReference type="InterPro" id="IPR051422">
    <property type="entry name" value="AlkB_tRNA_MeTrf/Diox"/>
</dbReference>
<dbReference type="PANTHER" id="PTHR13069">
    <property type="entry name" value="ALKYLATED DNA REPAIR PROTEIN ALKB HOMOLOG 8"/>
    <property type="match status" value="1"/>
</dbReference>
<name>A0A164QT63_9AGAM</name>
<dbReference type="GO" id="GO:0002098">
    <property type="term" value="P:tRNA wobble uridine modification"/>
    <property type="evidence" value="ECO:0007669"/>
    <property type="project" value="TreeGrafter"/>
</dbReference>
<accession>A0A164QT63</accession>
<dbReference type="PANTHER" id="PTHR13069:SF21">
    <property type="entry name" value="ALKYLATED DNA REPAIR PROTEIN ALKB HOMOLOG 8"/>
    <property type="match status" value="1"/>
</dbReference>
<sequence length="278" mass="30581">MPALIPIEVPADASSYEASTVHEVYDAIAPHFSQTRYKPWPVISQFLSSLSAGSIGLDSGTGNGKYLPLPVERPGSVWTIGMDRSGELLKLARYAGSTSGSGSVVRREVVLGDALDVCWREGAFDYAISIATIHHLSTPERRRRAIKALLRSVSPSHGRVLIYVWAVDQDELSKRTIPETSTSDSSISKGRDALVPWVLSEQPGKKSEPSGSAKVYQRYYHFFESGELKELTCEAATELGLQIGPPPQDGEGNTRGVEIVQDSWERSNFYIELKLWEV</sequence>
<dbReference type="STRING" id="1314777.A0A164QT63"/>
<dbReference type="Proteomes" id="UP000076722">
    <property type="component" value="Unassembled WGS sequence"/>
</dbReference>
<dbReference type="GO" id="GO:0008757">
    <property type="term" value="F:S-adenosylmethionine-dependent methyltransferase activity"/>
    <property type="evidence" value="ECO:0007669"/>
    <property type="project" value="InterPro"/>
</dbReference>
<evidence type="ECO:0000313" key="5">
    <source>
        <dbReference type="Proteomes" id="UP000076722"/>
    </source>
</evidence>
<dbReference type="GO" id="GO:0005737">
    <property type="term" value="C:cytoplasm"/>
    <property type="evidence" value="ECO:0007669"/>
    <property type="project" value="TreeGrafter"/>
</dbReference>
<keyword evidence="5" id="KW-1185">Reference proteome</keyword>
<dbReference type="Pfam" id="PF08241">
    <property type="entry name" value="Methyltransf_11"/>
    <property type="match status" value="1"/>
</dbReference>
<organism evidence="4 5">
    <name type="scientific">Sistotremastrum niveocremeum HHB9708</name>
    <dbReference type="NCBI Taxonomy" id="1314777"/>
    <lineage>
        <taxon>Eukaryota</taxon>
        <taxon>Fungi</taxon>
        <taxon>Dikarya</taxon>
        <taxon>Basidiomycota</taxon>
        <taxon>Agaricomycotina</taxon>
        <taxon>Agaricomycetes</taxon>
        <taxon>Sistotremastrales</taxon>
        <taxon>Sistotremastraceae</taxon>
        <taxon>Sertulicium</taxon>
        <taxon>Sertulicium niveocremeum</taxon>
    </lineage>
</organism>
<feature type="domain" description="Methyltransferase type 11" evidence="3">
    <location>
        <begin position="57"/>
        <end position="154"/>
    </location>
</feature>
<dbReference type="EMBL" id="KV419424">
    <property type="protein sequence ID" value="KZS89942.1"/>
    <property type="molecule type" value="Genomic_DNA"/>
</dbReference>
<dbReference type="GO" id="GO:0106335">
    <property type="term" value="F:tRNA (5-carboxymethyluridine(34)-5-O)-methyltransferase activity"/>
    <property type="evidence" value="ECO:0007669"/>
    <property type="project" value="TreeGrafter"/>
</dbReference>
<dbReference type="GO" id="GO:0005634">
    <property type="term" value="C:nucleus"/>
    <property type="evidence" value="ECO:0007669"/>
    <property type="project" value="TreeGrafter"/>
</dbReference>
<dbReference type="CDD" id="cd02440">
    <property type="entry name" value="AdoMet_MTases"/>
    <property type="match status" value="1"/>
</dbReference>
<dbReference type="Gene3D" id="3.40.50.150">
    <property type="entry name" value="Vaccinia Virus protein VP39"/>
    <property type="match status" value="1"/>
</dbReference>
<evidence type="ECO:0000313" key="4">
    <source>
        <dbReference type="EMBL" id="KZS89942.1"/>
    </source>
</evidence>
<keyword evidence="2 4" id="KW-0808">Transferase</keyword>
<dbReference type="GO" id="GO:0000049">
    <property type="term" value="F:tRNA binding"/>
    <property type="evidence" value="ECO:0007669"/>
    <property type="project" value="TreeGrafter"/>
</dbReference>
<dbReference type="SUPFAM" id="SSF53335">
    <property type="entry name" value="S-adenosyl-L-methionine-dependent methyltransferases"/>
    <property type="match status" value="1"/>
</dbReference>
<dbReference type="GO" id="GO:0030488">
    <property type="term" value="P:tRNA methylation"/>
    <property type="evidence" value="ECO:0007669"/>
    <property type="project" value="TreeGrafter"/>
</dbReference>
<dbReference type="InterPro" id="IPR029063">
    <property type="entry name" value="SAM-dependent_MTases_sf"/>
</dbReference>
<evidence type="ECO:0000259" key="3">
    <source>
        <dbReference type="Pfam" id="PF08241"/>
    </source>
</evidence>
<reference evidence="4 5" key="1">
    <citation type="journal article" date="2016" name="Mol. Biol. Evol.">
        <title>Comparative Genomics of Early-Diverging Mushroom-Forming Fungi Provides Insights into the Origins of Lignocellulose Decay Capabilities.</title>
        <authorList>
            <person name="Nagy L.G."/>
            <person name="Riley R."/>
            <person name="Tritt A."/>
            <person name="Adam C."/>
            <person name="Daum C."/>
            <person name="Floudas D."/>
            <person name="Sun H."/>
            <person name="Yadav J.S."/>
            <person name="Pangilinan J."/>
            <person name="Larsson K.H."/>
            <person name="Matsuura K."/>
            <person name="Barry K."/>
            <person name="Labutti K."/>
            <person name="Kuo R."/>
            <person name="Ohm R.A."/>
            <person name="Bhattacharya S.S."/>
            <person name="Shirouzu T."/>
            <person name="Yoshinaga Y."/>
            <person name="Martin F.M."/>
            <person name="Grigoriev I.V."/>
            <person name="Hibbett D.S."/>
        </authorList>
    </citation>
    <scope>NUCLEOTIDE SEQUENCE [LARGE SCALE GENOMIC DNA]</scope>
    <source>
        <strain evidence="4 5">HHB9708</strain>
    </source>
</reference>